<dbReference type="Proteomes" id="UP000094389">
    <property type="component" value="Unassembled WGS sequence"/>
</dbReference>
<accession>A0A1E4S0A4</accession>
<protein>
    <submittedName>
        <fullName evidence="2">Uncharacterized protein</fullName>
    </submittedName>
</protein>
<gene>
    <name evidence="2" type="ORF">CYBJADRAFT_168004</name>
</gene>
<name>A0A1E4S0A4_CYBJN</name>
<dbReference type="GeneID" id="30989569"/>
<feature type="region of interest" description="Disordered" evidence="1">
    <location>
        <begin position="1"/>
        <end position="50"/>
    </location>
</feature>
<dbReference type="EMBL" id="KV453932">
    <property type="protein sequence ID" value="ODV72924.1"/>
    <property type="molecule type" value="Genomic_DNA"/>
</dbReference>
<feature type="compositionally biased region" description="Basic residues" evidence="1">
    <location>
        <begin position="12"/>
        <end position="23"/>
    </location>
</feature>
<evidence type="ECO:0000313" key="2">
    <source>
        <dbReference type="EMBL" id="ODV72924.1"/>
    </source>
</evidence>
<dbReference type="AlphaFoldDB" id="A0A1E4S0A4"/>
<reference evidence="2 3" key="1">
    <citation type="journal article" date="2016" name="Proc. Natl. Acad. Sci. U.S.A.">
        <title>Comparative genomics of biotechnologically important yeasts.</title>
        <authorList>
            <person name="Riley R."/>
            <person name="Haridas S."/>
            <person name="Wolfe K.H."/>
            <person name="Lopes M.R."/>
            <person name="Hittinger C.T."/>
            <person name="Goeker M."/>
            <person name="Salamov A.A."/>
            <person name="Wisecaver J.H."/>
            <person name="Long T.M."/>
            <person name="Calvey C.H."/>
            <person name="Aerts A.L."/>
            <person name="Barry K.W."/>
            <person name="Choi C."/>
            <person name="Clum A."/>
            <person name="Coughlan A.Y."/>
            <person name="Deshpande S."/>
            <person name="Douglass A.P."/>
            <person name="Hanson S.J."/>
            <person name="Klenk H.-P."/>
            <person name="LaButti K.M."/>
            <person name="Lapidus A."/>
            <person name="Lindquist E.A."/>
            <person name="Lipzen A.M."/>
            <person name="Meier-Kolthoff J.P."/>
            <person name="Ohm R.A."/>
            <person name="Otillar R.P."/>
            <person name="Pangilinan J.L."/>
            <person name="Peng Y."/>
            <person name="Rokas A."/>
            <person name="Rosa C.A."/>
            <person name="Scheuner C."/>
            <person name="Sibirny A.A."/>
            <person name="Slot J.C."/>
            <person name="Stielow J.B."/>
            <person name="Sun H."/>
            <person name="Kurtzman C.P."/>
            <person name="Blackwell M."/>
            <person name="Grigoriev I.V."/>
            <person name="Jeffries T.W."/>
        </authorList>
    </citation>
    <scope>NUCLEOTIDE SEQUENCE [LARGE SCALE GENOMIC DNA]</scope>
    <source>
        <strain evidence="3">ATCC 18201 / CBS 1600 / BCRC 20928 / JCM 3617 / NBRC 0987 / NRRL Y-1542</strain>
    </source>
</reference>
<feature type="compositionally biased region" description="Polar residues" evidence="1">
    <location>
        <begin position="26"/>
        <end position="43"/>
    </location>
</feature>
<evidence type="ECO:0000313" key="3">
    <source>
        <dbReference type="Proteomes" id="UP000094389"/>
    </source>
</evidence>
<evidence type="ECO:0000256" key="1">
    <source>
        <dbReference type="SAM" id="MobiDB-lite"/>
    </source>
</evidence>
<sequence length="50" mass="5754">MAKNNRLNNKGKNPRGRPRRIRRTLNGPQRQVQTNGGTRQLENSVIIETD</sequence>
<proteinExistence type="predicted"/>
<organism evidence="2 3">
    <name type="scientific">Cyberlindnera jadinii (strain ATCC 18201 / CBS 1600 / BCRC 20928 / JCM 3617 / NBRC 0987 / NRRL Y-1542)</name>
    <name type="common">Torula yeast</name>
    <name type="synonym">Candida utilis</name>
    <dbReference type="NCBI Taxonomy" id="983966"/>
    <lineage>
        <taxon>Eukaryota</taxon>
        <taxon>Fungi</taxon>
        <taxon>Dikarya</taxon>
        <taxon>Ascomycota</taxon>
        <taxon>Saccharomycotina</taxon>
        <taxon>Saccharomycetes</taxon>
        <taxon>Phaffomycetales</taxon>
        <taxon>Phaffomycetaceae</taxon>
        <taxon>Cyberlindnera</taxon>
    </lineage>
</organism>
<dbReference type="RefSeq" id="XP_020069963.1">
    <property type="nucleotide sequence ID" value="XM_020215173.1"/>
</dbReference>
<keyword evidence="3" id="KW-1185">Reference proteome</keyword>